<keyword evidence="1" id="KW-0479">Metal-binding</keyword>
<dbReference type="PANTHER" id="PTHR43223:SF1">
    <property type="entry name" value="ALKYL_ARYL-SULFATASE BDS1"/>
    <property type="match status" value="1"/>
</dbReference>
<dbReference type="InterPro" id="IPR029228">
    <property type="entry name" value="Alkyl_sulf_dimr"/>
</dbReference>
<dbReference type="Proteomes" id="UP000235533">
    <property type="component" value="Unassembled WGS sequence"/>
</dbReference>
<keyword evidence="2 7" id="KW-0378">Hydrolase</keyword>
<dbReference type="InterPro" id="IPR052195">
    <property type="entry name" value="Bact_Alkyl/Aryl-Sulfatase"/>
</dbReference>
<dbReference type="InterPro" id="IPR036527">
    <property type="entry name" value="SCP2_sterol-bd_dom_sf"/>
</dbReference>
<protein>
    <submittedName>
        <fullName evidence="7">MBL fold metallo-hydrolase</fullName>
    </submittedName>
</protein>
<evidence type="ECO:0000259" key="6">
    <source>
        <dbReference type="SMART" id="SM00849"/>
    </source>
</evidence>
<feature type="chain" id="PRO_5014724324" evidence="5">
    <location>
        <begin position="26"/>
        <end position="624"/>
    </location>
</feature>
<dbReference type="GO" id="GO:0046983">
    <property type="term" value="F:protein dimerization activity"/>
    <property type="evidence" value="ECO:0007669"/>
    <property type="project" value="InterPro"/>
</dbReference>
<dbReference type="AlphaFoldDB" id="A0A2N7JJ54"/>
<dbReference type="PANTHER" id="PTHR43223">
    <property type="entry name" value="ALKYL/ARYL-SULFATASE"/>
    <property type="match status" value="1"/>
</dbReference>
<evidence type="ECO:0000313" key="8">
    <source>
        <dbReference type="Proteomes" id="UP000235533"/>
    </source>
</evidence>
<keyword evidence="5" id="KW-0732">Signal</keyword>
<evidence type="ECO:0000256" key="1">
    <source>
        <dbReference type="ARBA" id="ARBA00022723"/>
    </source>
</evidence>
<dbReference type="SUPFAM" id="SSF55718">
    <property type="entry name" value="SCP-like"/>
    <property type="match status" value="1"/>
</dbReference>
<comment type="caution">
    <text evidence="7">The sequence shown here is derived from an EMBL/GenBank/DDBJ whole genome shotgun (WGS) entry which is preliminary data.</text>
</comment>
<feature type="domain" description="Metallo-beta-lactamase" evidence="6">
    <location>
        <begin position="99"/>
        <end position="323"/>
    </location>
</feature>
<gene>
    <name evidence="7" type="ORF">BCT54_12355</name>
</gene>
<keyword evidence="3" id="KW-0862">Zinc</keyword>
<dbReference type="InterPro" id="IPR036866">
    <property type="entry name" value="RibonucZ/Hydroxyglut_hydro"/>
</dbReference>
<dbReference type="GO" id="GO:0018909">
    <property type="term" value="P:dodecyl sulfate metabolic process"/>
    <property type="evidence" value="ECO:0007669"/>
    <property type="project" value="InterPro"/>
</dbReference>
<dbReference type="InterPro" id="IPR001279">
    <property type="entry name" value="Metallo-B-lactamas"/>
</dbReference>
<evidence type="ECO:0000313" key="7">
    <source>
        <dbReference type="EMBL" id="PMM40419.1"/>
    </source>
</evidence>
<evidence type="ECO:0000256" key="3">
    <source>
        <dbReference type="ARBA" id="ARBA00022833"/>
    </source>
</evidence>
<evidence type="ECO:0000256" key="5">
    <source>
        <dbReference type="SAM" id="SignalP"/>
    </source>
</evidence>
<accession>A0A2N7JJ54</accession>
<evidence type="ECO:0000256" key="4">
    <source>
        <dbReference type="ARBA" id="ARBA00033751"/>
    </source>
</evidence>
<proteinExistence type="inferred from homology"/>
<evidence type="ECO:0000256" key="2">
    <source>
        <dbReference type="ARBA" id="ARBA00022801"/>
    </source>
</evidence>
<dbReference type="Gene3D" id="3.60.15.30">
    <property type="entry name" value="Metallo-beta-lactamase domain"/>
    <property type="match status" value="1"/>
</dbReference>
<sequence length="624" mass="68935">MKASNFLTQSICIALLTTTASSAFAMDQNLVRSSDPTFFTNDSVQSHLAKVVWEDAEHNRAFTESSEYMPVAMTEFAKQMAPKIQEIAPGKLYSISGFQLASTLVAVGDDGLIIVDPGENDTAAKESMEAFNQFSTLPVKAVIYTHRHPDHAFGAAGWGVTEEQVKSGEVKIIASDNFIPNLVNDVGVTGKILTQRTAYASVYLPKGEKGRPAHFGLGPTFTAGPISFFMPNVLVSNDEPLKITVSGIDMEVFGAYGDAGDDEVDIYFPQFKHVHGSETIQGETFPNLYTLRGTKYRDVQEWYKGIDTLSEYAQKSNTYSGSHMRAWVGHDFINERITNYRDAIQFVHDQSIYNINRGIKRDELAEKVVLPENLANDPWLGEYYGTVAHSVRNIYNGYLGWWDGDATKLARPGVKDMAQDYVDAMGGEDKVIDIARDAYAEKNYGWAAEVLTHVNNADPDNMEARDLKAQALREWGYAQTNIYWRGYAISNAAELDGTLDRSVAWDFANPAIVKVLPTTKILETERVNLNADRAQGKELSINIKVSDTGEVANYTVRNEIAVFSLEQDPSADATLSGKKLEVLGYFASGDVSNATIEGNSQSVDTFFSLFDHNKANDINLVLPN</sequence>
<dbReference type="Pfam" id="PF14863">
    <property type="entry name" value="Alkyl_sulf_dimr"/>
    <property type="match status" value="1"/>
</dbReference>
<dbReference type="SUPFAM" id="SSF56281">
    <property type="entry name" value="Metallo-hydrolase/oxidoreductase"/>
    <property type="match status" value="1"/>
</dbReference>
<dbReference type="EMBL" id="MCZF01000302">
    <property type="protein sequence ID" value="PMM40419.1"/>
    <property type="molecule type" value="Genomic_DNA"/>
</dbReference>
<reference evidence="8" key="1">
    <citation type="submission" date="2016-07" db="EMBL/GenBank/DDBJ databases">
        <title>Nontailed viruses are major unrecognized killers of bacteria in the ocean.</title>
        <authorList>
            <person name="Kauffman K."/>
            <person name="Hussain F."/>
            <person name="Yang J."/>
            <person name="Arevalo P."/>
            <person name="Brown J."/>
            <person name="Cutler M."/>
            <person name="Kelly L."/>
            <person name="Polz M.F."/>
        </authorList>
    </citation>
    <scope>NUCLEOTIDE SEQUENCE [LARGE SCALE GENOMIC DNA]</scope>
    <source>
        <strain evidence="8">10N.261.48.B5</strain>
    </source>
</reference>
<dbReference type="InterPro" id="IPR029229">
    <property type="entry name" value="Alkyl_sulf_C"/>
</dbReference>
<dbReference type="CDD" id="cd07710">
    <property type="entry name" value="arylsulfatase_Sdsa1-like_MBL-fold"/>
    <property type="match status" value="1"/>
</dbReference>
<organism evidence="7 8">
    <name type="scientific">Vibrio splendidus</name>
    <dbReference type="NCBI Taxonomy" id="29497"/>
    <lineage>
        <taxon>Bacteria</taxon>
        <taxon>Pseudomonadati</taxon>
        <taxon>Pseudomonadota</taxon>
        <taxon>Gammaproteobacteria</taxon>
        <taxon>Vibrionales</taxon>
        <taxon>Vibrionaceae</taxon>
        <taxon>Vibrio</taxon>
    </lineage>
</organism>
<dbReference type="Pfam" id="PF14864">
    <property type="entry name" value="Alkyl_sulf_C"/>
    <property type="match status" value="1"/>
</dbReference>
<dbReference type="GO" id="GO:0018741">
    <property type="term" value="F:linear primary-alkylsulfatase activity"/>
    <property type="evidence" value="ECO:0007669"/>
    <property type="project" value="InterPro"/>
</dbReference>
<feature type="signal peptide" evidence="5">
    <location>
        <begin position="1"/>
        <end position="25"/>
    </location>
</feature>
<name>A0A2N7JJ54_VIBSP</name>
<dbReference type="Gene3D" id="3.30.1050.10">
    <property type="entry name" value="SCP2 sterol-binding domain"/>
    <property type="match status" value="1"/>
</dbReference>
<dbReference type="SMART" id="SM00849">
    <property type="entry name" value="Lactamase_B"/>
    <property type="match status" value="1"/>
</dbReference>
<dbReference type="RefSeq" id="WP_017075330.1">
    <property type="nucleotide sequence ID" value="NZ_MCZF01000302.1"/>
</dbReference>
<dbReference type="InterPro" id="IPR038536">
    <property type="entry name" value="Alkyl/aryl-sulf_dimr_sf"/>
</dbReference>
<dbReference type="InterPro" id="IPR044097">
    <property type="entry name" value="Bds1/SdsA1_MBL-fold"/>
</dbReference>
<dbReference type="Gene3D" id="1.25.40.880">
    <property type="entry name" value="Alkyl sulfatase, dimerisation domain"/>
    <property type="match status" value="1"/>
</dbReference>
<comment type="similarity">
    <text evidence="4">Belongs to the metallo-beta-lactamase superfamily. Type III sulfatase family.</text>
</comment>
<dbReference type="GO" id="GO:0046872">
    <property type="term" value="F:metal ion binding"/>
    <property type="evidence" value="ECO:0007669"/>
    <property type="project" value="UniProtKB-KW"/>
</dbReference>
<dbReference type="Pfam" id="PF00753">
    <property type="entry name" value="Lactamase_B"/>
    <property type="match status" value="1"/>
</dbReference>